<evidence type="ECO:0000313" key="2">
    <source>
        <dbReference type="EMBL" id="GJE62639.1"/>
    </source>
</evidence>
<sequence>MLSSALFLPVVEAALFTSGCLLIHTLRRHADVLTVSLACVATILILLIGISSAPEPFLKAQGADTLLQMGVQDFGVGVQAVN</sequence>
<organism evidence="2 3">
    <name type="scientific">Methylobacterium trifolii</name>
    <dbReference type="NCBI Taxonomy" id="1003092"/>
    <lineage>
        <taxon>Bacteria</taxon>
        <taxon>Pseudomonadati</taxon>
        <taxon>Pseudomonadota</taxon>
        <taxon>Alphaproteobacteria</taxon>
        <taxon>Hyphomicrobiales</taxon>
        <taxon>Methylobacteriaceae</taxon>
        <taxon>Methylobacterium</taxon>
    </lineage>
</organism>
<protein>
    <submittedName>
        <fullName evidence="2">Uncharacterized protein</fullName>
    </submittedName>
</protein>
<evidence type="ECO:0000313" key="3">
    <source>
        <dbReference type="Proteomes" id="UP001055057"/>
    </source>
</evidence>
<feature type="transmembrane region" description="Helical" evidence="1">
    <location>
        <begin position="6"/>
        <end position="25"/>
    </location>
</feature>
<keyword evidence="1" id="KW-0812">Transmembrane</keyword>
<keyword evidence="1" id="KW-0472">Membrane</keyword>
<dbReference type="EMBL" id="BPRB01000364">
    <property type="protein sequence ID" value="GJE62639.1"/>
    <property type="molecule type" value="Genomic_DNA"/>
</dbReference>
<keyword evidence="1" id="KW-1133">Transmembrane helix</keyword>
<gene>
    <name evidence="2" type="ORF">MPOCJGCO_4772</name>
</gene>
<dbReference type="RefSeq" id="WP_238185277.1">
    <property type="nucleotide sequence ID" value="NZ_BPRB01000364.1"/>
</dbReference>
<accession>A0ABQ4U5C0</accession>
<evidence type="ECO:0000256" key="1">
    <source>
        <dbReference type="SAM" id="Phobius"/>
    </source>
</evidence>
<comment type="caution">
    <text evidence="2">The sequence shown here is derived from an EMBL/GenBank/DDBJ whole genome shotgun (WGS) entry which is preliminary data.</text>
</comment>
<reference evidence="2" key="1">
    <citation type="journal article" date="2021" name="Front. Microbiol.">
        <title>Comprehensive Comparative Genomics and Phenotyping of Methylobacterium Species.</title>
        <authorList>
            <person name="Alessa O."/>
            <person name="Ogura Y."/>
            <person name="Fujitani Y."/>
            <person name="Takami H."/>
            <person name="Hayashi T."/>
            <person name="Sahin N."/>
            <person name="Tani A."/>
        </authorList>
    </citation>
    <scope>NUCLEOTIDE SEQUENCE</scope>
    <source>
        <strain evidence="2">DSM 23632</strain>
    </source>
</reference>
<feature type="transmembrane region" description="Helical" evidence="1">
    <location>
        <begin position="32"/>
        <end position="50"/>
    </location>
</feature>
<dbReference type="Proteomes" id="UP001055057">
    <property type="component" value="Unassembled WGS sequence"/>
</dbReference>
<proteinExistence type="predicted"/>
<keyword evidence="3" id="KW-1185">Reference proteome</keyword>
<name>A0ABQ4U5C0_9HYPH</name>
<reference evidence="2" key="2">
    <citation type="submission" date="2021-08" db="EMBL/GenBank/DDBJ databases">
        <authorList>
            <person name="Tani A."/>
            <person name="Ola A."/>
            <person name="Ogura Y."/>
            <person name="Katsura K."/>
            <person name="Hayashi T."/>
        </authorList>
    </citation>
    <scope>NUCLEOTIDE SEQUENCE</scope>
    <source>
        <strain evidence="2">DSM 23632</strain>
    </source>
</reference>